<feature type="domain" description="4Fe-4S ferredoxin-type" evidence="6">
    <location>
        <begin position="6"/>
        <end position="36"/>
    </location>
</feature>
<dbReference type="Proteomes" id="UP000290365">
    <property type="component" value="Chromosome"/>
</dbReference>
<sequence>MVDTIKRIFLDPSRCIGCRSCVAACRECDTHKGESMVYIDYVERHNTVATSPSLCMHCEDPLAPCAQVCPAQAILVSPDGVVQSADETRCIYCENCGYACPFGIPKFNMAGHYMQKCNLCYDRTSQGKGPMCATVCPTQAIFYGTYEDWLEAGRGRQGAKPVNTFYFGHQRVRTRNYVVMTQEDEGLDLLALVEEANLGQGMHLPAPTANDNYEEWVPAETAGIPERAAPPQPWTPRTPEPQPGREPVPSHSTNRVAEPISVVRVPTNF</sequence>
<evidence type="ECO:0000313" key="7">
    <source>
        <dbReference type="EMBL" id="QBD78998.1"/>
    </source>
</evidence>
<dbReference type="InterPro" id="IPR017900">
    <property type="entry name" value="4Fe4S_Fe_S_CS"/>
</dbReference>
<dbReference type="Pfam" id="PF12797">
    <property type="entry name" value="Fer4_2"/>
    <property type="match status" value="1"/>
</dbReference>
<proteinExistence type="predicted"/>
<dbReference type="GO" id="GO:0051539">
    <property type="term" value="F:4 iron, 4 sulfur cluster binding"/>
    <property type="evidence" value="ECO:0007669"/>
    <property type="project" value="UniProtKB-KW"/>
</dbReference>
<dbReference type="PROSITE" id="PS51379">
    <property type="entry name" value="4FE4S_FER_2"/>
    <property type="match status" value="3"/>
</dbReference>
<dbReference type="OrthoDB" id="9779457at2"/>
<accession>A0A4P6JTT4</accession>
<evidence type="ECO:0000256" key="2">
    <source>
        <dbReference type="ARBA" id="ARBA00022723"/>
    </source>
</evidence>
<evidence type="ECO:0000259" key="6">
    <source>
        <dbReference type="PROSITE" id="PS51379"/>
    </source>
</evidence>
<keyword evidence="4" id="KW-0411">Iron-sulfur</keyword>
<keyword evidence="3" id="KW-0408">Iron</keyword>
<feature type="domain" description="4Fe-4S ferredoxin-type" evidence="6">
    <location>
        <begin position="46"/>
        <end position="79"/>
    </location>
</feature>
<dbReference type="KEGG" id="kbs:EPA93_24635"/>
<dbReference type="PROSITE" id="PS00198">
    <property type="entry name" value="4FE4S_FER_1"/>
    <property type="match status" value="1"/>
</dbReference>
<evidence type="ECO:0000313" key="8">
    <source>
        <dbReference type="Proteomes" id="UP000290365"/>
    </source>
</evidence>
<dbReference type="AlphaFoldDB" id="A0A4P6JTT4"/>
<feature type="compositionally biased region" description="Pro residues" evidence="5">
    <location>
        <begin position="228"/>
        <end position="246"/>
    </location>
</feature>
<evidence type="ECO:0000256" key="1">
    <source>
        <dbReference type="ARBA" id="ARBA00022485"/>
    </source>
</evidence>
<keyword evidence="2" id="KW-0479">Metal-binding</keyword>
<dbReference type="PANTHER" id="PTHR43177:SF3">
    <property type="entry name" value="PROTEIN NRFC HOMOLOG"/>
    <property type="match status" value="1"/>
</dbReference>
<feature type="domain" description="4Fe-4S ferredoxin-type" evidence="6">
    <location>
        <begin position="80"/>
        <end position="110"/>
    </location>
</feature>
<dbReference type="InterPro" id="IPR050954">
    <property type="entry name" value="ET_IronSulfur_Cluster-Binding"/>
</dbReference>
<gene>
    <name evidence="7" type="ORF">EPA93_24635</name>
</gene>
<dbReference type="GO" id="GO:0046872">
    <property type="term" value="F:metal ion binding"/>
    <property type="evidence" value="ECO:0007669"/>
    <property type="project" value="UniProtKB-KW"/>
</dbReference>
<evidence type="ECO:0000256" key="5">
    <source>
        <dbReference type="SAM" id="MobiDB-lite"/>
    </source>
</evidence>
<organism evidence="7 8">
    <name type="scientific">Ktedonosporobacter rubrisoli</name>
    <dbReference type="NCBI Taxonomy" id="2509675"/>
    <lineage>
        <taxon>Bacteria</taxon>
        <taxon>Bacillati</taxon>
        <taxon>Chloroflexota</taxon>
        <taxon>Ktedonobacteria</taxon>
        <taxon>Ktedonobacterales</taxon>
        <taxon>Ktedonosporobacteraceae</taxon>
        <taxon>Ktedonosporobacter</taxon>
    </lineage>
</organism>
<dbReference type="InterPro" id="IPR017896">
    <property type="entry name" value="4Fe4S_Fe-S-bd"/>
</dbReference>
<name>A0A4P6JTT4_KTERU</name>
<reference evidence="7 8" key="1">
    <citation type="submission" date="2019-01" db="EMBL/GenBank/DDBJ databases">
        <title>Ktedonosporobacter rubrisoli SCAWS-G2.</title>
        <authorList>
            <person name="Huang Y."/>
            <person name="Yan B."/>
        </authorList>
    </citation>
    <scope>NUCLEOTIDE SEQUENCE [LARGE SCALE GENOMIC DNA]</scope>
    <source>
        <strain evidence="7 8">SCAWS-G2</strain>
    </source>
</reference>
<evidence type="ECO:0000256" key="4">
    <source>
        <dbReference type="ARBA" id="ARBA00023014"/>
    </source>
</evidence>
<protein>
    <submittedName>
        <fullName evidence="7">4Fe-4S ferredoxin</fullName>
    </submittedName>
</protein>
<keyword evidence="1" id="KW-0004">4Fe-4S</keyword>
<feature type="region of interest" description="Disordered" evidence="5">
    <location>
        <begin position="224"/>
        <end position="269"/>
    </location>
</feature>
<dbReference type="SUPFAM" id="SSF54862">
    <property type="entry name" value="4Fe-4S ferredoxins"/>
    <property type="match status" value="1"/>
</dbReference>
<dbReference type="EMBL" id="CP035758">
    <property type="protein sequence ID" value="QBD78998.1"/>
    <property type="molecule type" value="Genomic_DNA"/>
</dbReference>
<dbReference type="PANTHER" id="PTHR43177">
    <property type="entry name" value="PROTEIN NRFC"/>
    <property type="match status" value="1"/>
</dbReference>
<dbReference type="Pfam" id="PF13247">
    <property type="entry name" value="Fer4_11"/>
    <property type="match status" value="1"/>
</dbReference>
<keyword evidence="8" id="KW-1185">Reference proteome</keyword>
<dbReference type="Gene3D" id="3.30.70.20">
    <property type="match status" value="2"/>
</dbReference>
<evidence type="ECO:0000256" key="3">
    <source>
        <dbReference type="ARBA" id="ARBA00023004"/>
    </source>
</evidence>